<comment type="caution">
    <text evidence="20">The sequence shown here is derived from an EMBL/GenBank/DDBJ whole genome shotgun (WGS) entry which is preliminary data.</text>
</comment>
<dbReference type="InterPro" id="IPR013083">
    <property type="entry name" value="Znf_RING/FYVE/PHD"/>
</dbReference>
<dbReference type="GO" id="GO:0005778">
    <property type="term" value="C:peroxisomal membrane"/>
    <property type="evidence" value="ECO:0007669"/>
    <property type="project" value="UniProtKB-SubCell"/>
</dbReference>
<dbReference type="InterPro" id="IPR001841">
    <property type="entry name" value="Znf_RING"/>
</dbReference>
<evidence type="ECO:0000313" key="21">
    <source>
        <dbReference type="Proteomes" id="UP001150238"/>
    </source>
</evidence>
<dbReference type="GO" id="GO:0016562">
    <property type="term" value="P:protein import into peroxisome matrix, receptor recycling"/>
    <property type="evidence" value="ECO:0007669"/>
    <property type="project" value="UniProtKB-ARBA"/>
</dbReference>
<feature type="transmembrane region" description="Helical" evidence="18">
    <location>
        <begin position="220"/>
        <end position="237"/>
    </location>
</feature>
<evidence type="ECO:0000256" key="13">
    <source>
        <dbReference type="ARBA" id="ARBA00023136"/>
    </source>
</evidence>
<keyword evidence="7" id="KW-0479">Metal-binding</keyword>
<dbReference type="SMART" id="SM00184">
    <property type="entry name" value="RING"/>
    <property type="match status" value="1"/>
</dbReference>
<dbReference type="EMBL" id="JANVFS010000014">
    <property type="protein sequence ID" value="KAJ4481712.1"/>
    <property type="molecule type" value="Genomic_DNA"/>
</dbReference>
<evidence type="ECO:0000313" key="20">
    <source>
        <dbReference type="EMBL" id="KAJ4481712.1"/>
    </source>
</evidence>
<name>A0A9W9DQP6_9AGAR</name>
<feature type="domain" description="RING-type" evidence="19">
    <location>
        <begin position="280"/>
        <end position="362"/>
    </location>
</feature>
<evidence type="ECO:0000256" key="5">
    <source>
        <dbReference type="ARBA" id="ARBA00022679"/>
    </source>
</evidence>
<keyword evidence="12 18" id="KW-1133">Transmembrane helix</keyword>
<keyword evidence="9" id="KW-0833">Ubl conjugation pathway</keyword>
<evidence type="ECO:0000256" key="12">
    <source>
        <dbReference type="ARBA" id="ARBA00022989"/>
    </source>
</evidence>
<evidence type="ECO:0000256" key="14">
    <source>
        <dbReference type="ARBA" id="ARBA00023140"/>
    </source>
</evidence>
<keyword evidence="8" id="KW-0863">Zinc-finger</keyword>
<feature type="transmembrane region" description="Helical" evidence="18">
    <location>
        <begin position="163"/>
        <end position="184"/>
    </location>
</feature>
<dbReference type="PANTHER" id="PTHR48178:SF1">
    <property type="entry name" value="PEROXISOME BIOGENESIS FACTOR 2"/>
    <property type="match status" value="1"/>
</dbReference>
<dbReference type="GO" id="GO:0016567">
    <property type="term" value="P:protein ubiquitination"/>
    <property type="evidence" value="ECO:0007669"/>
    <property type="project" value="UniProtKB-ARBA"/>
</dbReference>
<accession>A0A9W9DQP6</accession>
<dbReference type="Pfam" id="PF04757">
    <property type="entry name" value="Pex2_Pex12"/>
    <property type="match status" value="1"/>
</dbReference>
<evidence type="ECO:0000256" key="17">
    <source>
        <dbReference type="ARBA" id="ARBA00034523"/>
    </source>
</evidence>
<organism evidence="20 21">
    <name type="scientific">Lentinula lateritia</name>
    <dbReference type="NCBI Taxonomy" id="40482"/>
    <lineage>
        <taxon>Eukaryota</taxon>
        <taxon>Fungi</taxon>
        <taxon>Dikarya</taxon>
        <taxon>Basidiomycota</taxon>
        <taxon>Agaricomycotina</taxon>
        <taxon>Agaricomycetes</taxon>
        <taxon>Agaricomycetidae</taxon>
        <taxon>Agaricales</taxon>
        <taxon>Marasmiineae</taxon>
        <taxon>Omphalotaceae</taxon>
        <taxon>Lentinula</taxon>
    </lineage>
</organism>
<dbReference type="InterPro" id="IPR017907">
    <property type="entry name" value="Znf_RING_CS"/>
</dbReference>
<dbReference type="GO" id="GO:0061630">
    <property type="term" value="F:ubiquitin protein ligase activity"/>
    <property type="evidence" value="ECO:0007669"/>
    <property type="project" value="UniProtKB-EC"/>
</dbReference>
<evidence type="ECO:0000256" key="1">
    <source>
        <dbReference type="ARBA" id="ARBA00004585"/>
    </source>
</evidence>
<comment type="similarity">
    <text evidence="3">Belongs to the pex2/pex10/pex12 family.</text>
</comment>
<keyword evidence="14" id="KW-0576">Peroxisome</keyword>
<dbReference type="PROSITE" id="PS00518">
    <property type="entry name" value="ZF_RING_1"/>
    <property type="match status" value="1"/>
</dbReference>
<reference evidence="20" key="2">
    <citation type="journal article" date="2023" name="Proc. Natl. Acad. Sci. U.S.A.">
        <title>A global phylogenomic analysis of the shiitake genus Lentinula.</title>
        <authorList>
            <person name="Sierra-Patev S."/>
            <person name="Min B."/>
            <person name="Naranjo-Ortiz M."/>
            <person name="Looney B."/>
            <person name="Konkel Z."/>
            <person name="Slot J.C."/>
            <person name="Sakamoto Y."/>
            <person name="Steenwyk J.L."/>
            <person name="Rokas A."/>
            <person name="Carro J."/>
            <person name="Camarero S."/>
            <person name="Ferreira P."/>
            <person name="Molpeceres G."/>
            <person name="Ruiz-Duenas F.J."/>
            <person name="Serrano A."/>
            <person name="Henrissat B."/>
            <person name="Drula E."/>
            <person name="Hughes K.W."/>
            <person name="Mata J.L."/>
            <person name="Ishikawa N.K."/>
            <person name="Vargas-Isla R."/>
            <person name="Ushijima S."/>
            <person name="Smith C.A."/>
            <person name="Donoghue J."/>
            <person name="Ahrendt S."/>
            <person name="Andreopoulos W."/>
            <person name="He G."/>
            <person name="LaButti K."/>
            <person name="Lipzen A."/>
            <person name="Ng V."/>
            <person name="Riley R."/>
            <person name="Sandor L."/>
            <person name="Barry K."/>
            <person name="Martinez A.T."/>
            <person name="Xiao Y."/>
            <person name="Gibbons J.G."/>
            <person name="Terashima K."/>
            <person name="Grigoriev I.V."/>
            <person name="Hibbett D."/>
        </authorList>
    </citation>
    <scope>NUCLEOTIDE SEQUENCE</scope>
    <source>
        <strain evidence="20">Sp2 HRB7682 ss15</strain>
    </source>
</reference>
<dbReference type="AlphaFoldDB" id="A0A9W9DQP6"/>
<dbReference type="InterPro" id="IPR025654">
    <property type="entry name" value="PEX2/10"/>
</dbReference>
<keyword evidence="4" id="KW-0813">Transport</keyword>
<sequence>MSWDDAWNNARSHISSMQDELRSLNSPPSRIIRVGQLDSELLDAELGNLLVEPLRKALSLISATLQRRFDAEIHLLIQLTLYRLSVWNMGASYGAKLQGLRYFHPTSDDRKRAPSGLPRQLLLMHGALAIVVPYVHNRLRAYGLSRAWPDAPSSDRRRKSWDLLVTLESSYALLGLTNFVIFLWNGQYRTVTDRLFKLRLIPARRLVQRDVSYEFMNRQMVWHAFTEFLLFFLPLINTRKIQRRFHRLSTSVLSSLASQPKATTASKTRGKYWSLPESECAICTENASFSLNMTEVSMTFSNATQLFSSEGVQEPEATPTHPINTPYITDCQHTYCYHCIAERMMRNADDTHDTQGWECLRCAQIVQSAERFVVDPSVGTAESEVNGSDYAFSSDLDFDVTDISESIGSYSESGLSDDYST</sequence>
<keyword evidence="5" id="KW-0808">Transferase</keyword>
<evidence type="ECO:0000256" key="7">
    <source>
        <dbReference type="ARBA" id="ARBA00022723"/>
    </source>
</evidence>
<evidence type="ECO:0000256" key="2">
    <source>
        <dbReference type="ARBA" id="ARBA00004906"/>
    </source>
</evidence>
<evidence type="ECO:0000256" key="11">
    <source>
        <dbReference type="ARBA" id="ARBA00022927"/>
    </source>
</evidence>
<comment type="pathway">
    <text evidence="2">Protein modification; protein ubiquitination.</text>
</comment>
<dbReference type="PANTHER" id="PTHR48178">
    <property type="entry name" value="PEROXISOME BIOGENESIS FACTOR 2"/>
    <property type="match status" value="1"/>
</dbReference>
<comment type="subcellular location">
    <subcellularLocation>
        <location evidence="1">Peroxisome membrane</location>
        <topology evidence="1">Multi-pass membrane protein</topology>
    </subcellularLocation>
</comment>
<evidence type="ECO:0000256" key="16">
    <source>
        <dbReference type="ARBA" id="ARBA00034438"/>
    </source>
</evidence>
<evidence type="ECO:0000256" key="6">
    <source>
        <dbReference type="ARBA" id="ARBA00022692"/>
    </source>
</evidence>
<proteinExistence type="inferred from homology"/>
<dbReference type="GO" id="GO:0008270">
    <property type="term" value="F:zinc ion binding"/>
    <property type="evidence" value="ECO:0007669"/>
    <property type="project" value="UniProtKB-KW"/>
</dbReference>
<dbReference type="Gene3D" id="3.30.40.10">
    <property type="entry name" value="Zinc/RING finger domain, C3HC4 (zinc finger)"/>
    <property type="match status" value="1"/>
</dbReference>
<keyword evidence="6 18" id="KW-0812">Transmembrane</keyword>
<evidence type="ECO:0000256" key="8">
    <source>
        <dbReference type="ARBA" id="ARBA00022771"/>
    </source>
</evidence>
<evidence type="ECO:0000256" key="10">
    <source>
        <dbReference type="ARBA" id="ARBA00022833"/>
    </source>
</evidence>
<dbReference type="InterPro" id="IPR006845">
    <property type="entry name" value="Pex_N"/>
</dbReference>
<evidence type="ECO:0000256" key="9">
    <source>
        <dbReference type="ARBA" id="ARBA00022786"/>
    </source>
</evidence>
<evidence type="ECO:0000256" key="15">
    <source>
        <dbReference type="ARBA" id="ARBA00032511"/>
    </source>
</evidence>
<keyword evidence="13 18" id="KW-0472">Membrane</keyword>
<comment type="catalytic activity">
    <reaction evidence="16">
        <text>[E2 ubiquitin-conjugating enzyme]-S-ubiquitinyl-L-cysteine + [acceptor protein]-L-cysteine = [E2 ubiquitin-conjugating enzyme]-L-cysteine + [acceptor protein]-S-ubiquitinyl-L-cysteine.</text>
        <dbReference type="EC" id="2.3.2.36"/>
    </reaction>
</comment>
<reference evidence="20" key="1">
    <citation type="submission" date="2022-08" db="EMBL/GenBank/DDBJ databases">
        <authorList>
            <consortium name="DOE Joint Genome Institute"/>
            <person name="Min B."/>
            <person name="Riley R."/>
            <person name="Sierra-Patev S."/>
            <person name="Naranjo-Ortiz M."/>
            <person name="Looney B."/>
            <person name="Konkel Z."/>
            <person name="Slot J.C."/>
            <person name="Sakamoto Y."/>
            <person name="Steenwyk J.L."/>
            <person name="Rokas A."/>
            <person name="Carro J."/>
            <person name="Camarero S."/>
            <person name="Ferreira P."/>
            <person name="Molpeceres G."/>
            <person name="Ruiz-Duenas F.J."/>
            <person name="Serrano A."/>
            <person name="Henrissat B."/>
            <person name="Drula E."/>
            <person name="Hughes K.W."/>
            <person name="Mata J.L."/>
            <person name="Ishikawa N.K."/>
            <person name="Vargas-Isla R."/>
            <person name="Ushijima S."/>
            <person name="Smith C.A."/>
            <person name="Ahrendt S."/>
            <person name="Andreopoulos W."/>
            <person name="He G."/>
            <person name="Labutti K."/>
            <person name="Lipzen A."/>
            <person name="Ng V."/>
            <person name="Sandor L."/>
            <person name="Barry K."/>
            <person name="Martinez A.T."/>
            <person name="Xiao Y."/>
            <person name="Gibbons J.G."/>
            <person name="Terashima K."/>
            <person name="Hibbett D.S."/>
            <person name="Grigoriev I.V."/>
        </authorList>
    </citation>
    <scope>NUCLEOTIDE SEQUENCE</scope>
    <source>
        <strain evidence="20">Sp2 HRB7682 ss15</strain>
    </source>
</reference>
<dbReference type="Proteomes" id="UP001150238">
    <property type="component" value="Unassembled WGS sequence"/>
</dbReference>
<dbReference type="EC" id="2.3.2.36" evidence="17"/>
<protein>
    <recommendedName>
        <fullName evidence="17">RING-type E3 ubiquitin transferase (cysteine targeting)</fullName>
        <ecNumber evidence="17">2.3.2.36</ecNumber>
    </recommendedName>
    <alternativeName>
        <fullName evidence="15">Peroxin-2</fullName>
    </alternativeName>
</protein>
<evidence type="ECO:0000256" key="3">
    <source>
        <dbReference type="ARBA" id="ARBA00008704"/>
    </source>
</evidence>
<keyword evidence="11" id="KW-0653">Protein transport</keyword>
<keyword evidence="10" id="KW-0862">Zinc</keyword>
<gene>
    <name evidence="20" type="ORF">C8J55DRAFT_60763</name>
</gene>
<evidence type="ECO:0000256" key="18">
    <source>
        <dbReference type="SAM" id="Phobius"/>
    </source>
</evidence>
<dbReference type="SUPFAM" id="SSF57850">
    <property type="entry name" value="RING/U-box"/>
    <property type="match status" value="1"/>
</dbReference>
<evidence type="ECO:0000259" key="19">
    <source>
        <dbReference type="SMART" id="SM00184"/>
    </source>
</evidence>
<evidence type="ECO:0000256" key="4">
    <source>
        <dbReference type="ARBA" id="ARBA00022448"/>
    </source>
</evidence>